<name>A0A1B8AHB6_FUSPO</name>
<feature type="domain" description="HNH nuclease" evidence="1">
    <location>
        <begin position="179"/>
        <end position="264"/>
    </location>
</feature>
<dbReference type="InterPro" id="IPR003615">
    <property type="entry name" value="HNH_nuc"/>
</dbReference>
<dbReference type="AlphaFoldDB" id="A0A1B8AHB6"/>
<dbReference type="Pfam" id="PF13391">
    <property type="entry name" value="HNH_2"/>
    <property type="match status" value="1"/>
</dbReference>
<reference evidence="2 3" key="1">
    <citation type="submission" date="2016-06" db="EMBL/GenBank/DDBJ databases">
        <title>Living apart together: crosstalk between the core and supernumerary genomes in a fungal plant pathogen.</title>
        <authorList>
            <person name="Vanheule A."/>
            <person name="Audenaert K."/>
            <person name="Warris S."/>
            <person name="Van De Geest H."/>
            <person name="Schijlen E."/>
            <person name="Hofte M."/>
            <person name="De Saeger S."/>
            <person name="Haesaert G."/>
            <person name="Waalwijk C."/>
            <person name="Van Der Lee T."/>
        </authorList>
    </citation>
    <scope>NUCLEOTIDE SEQUENCE [LARGE SCALE GENOMIC DNA]</scope>
    <source>
        <strain evidence="2 3">2516</strain>
    </source>
</reference>
<protein>
    <recommendedName>
        <fullName evidence="1">HNH nuclease domain-containing protein</fullName>
    </recommendedName>
</protein>
<gene>
    <name evidence="2" type="ORF">FPOA_11620</name>
</gene>
<evidence type="ECO:0000313" key="2">
    <source>
        <dbReference type="EMBL" id="OBS19895.1"/>
    </source>
</evidence>
<evidence type="ECO:0000259" key="1">
    <source>
        <dbReference type="Pfam" id="PF13391"/>
    </source>
</evidence>
<organism evidence="2 3">
    <name type="scientific">Fusarium poae</name>
    <dbReference type="NCBI Taxonomy" id="36050"/>
    <lineage>
        <taxon>Eukaryota</taxon>
        <taxon>Fungi</taxon>
        <taxon>Dikarya</taxon>
        <taxon>Ascomycota</taxon>
        <taxon>Pezizomycotina</taxon>
        <taxon>Sordariomycetes</taxon>
        <taxon>Hypocreomycetidae</taxon>
        <taxon>Hypocreales</taxon>
        <taxon>Nectriaceae</taxon>
        <taxon>Fusarium</taxon>
    </lineage>
</organism>
<sequence>MTSETTQNNIAWRDAIEEAIRSYLDTYPTAVQELTKFLEYRRENETPQVLIPMEELETKLEMINNIIKVQRFRRDEDWMLNKIQFSYLIRMRASDLRDLSTIGWLAELTLNAHGQATRQFLQKGRFVPTTTAGKGKANDNESLTNQSGTSLKRGVVEMNPIGRNRETIKGCLELDKHTCVITGLGKPTVAHIIPFAWNSTDDNRAATETLKHALWYMSCDPRADSPEERFKKFYETKGVSDKTWNVISLCHDLHSLWGYGIWALKWRGSIELEDNPSRSRITLQFHWMPRNIKMDDSNYSPLQTLVPEEITVDGVNALRDELKHSYGGEQHSCPDGNCKTCLEVAKIGARDCRSGQPIKTGDIFTIIRPTEDVDKCKEAFDLQWAIINAAAISGCDLILNDDYESDGKIEPPPAERGDPDEIEFDLETDYQYRIEDWVMGEDQD</sequence>
<dbReference type="OMA" id="WMPRNIK"/>
<comment type="caution">
    <text evidence="2">The sequence shown here is derived from an EMBL/GenBank/DDBJ whole genome shotgun (WGS) entry which is preliminary data.</text>
</comment>
<accession>A0A1B8AHB6</accession>
<dbReference type="EMBL" id="LYXU01000004">
    <property type="protein sequence ID" value="OBS19895.1"/>
    <property type="molecule type" value="Genomic_DNA"/>
</dbReference>
<dbReference type="Proteomes" id="UP000091967">
    <property type="component" value="Unassembled WGS sequence"/>
</dbReference>
<proteinExistence type="predicted"/>
<evidence type="ECO:0000313" key="3">
    <source>
        <dbReference type="Proteomes" id="UP000091967"/>
    </source>
</evidence>
<keyword evidence="3" id="KW-1185">Reference proteome</keyword>